<dbReference type="RefSeq" id="WP_092209064.1">
    <property type="nucleotide sequence ID" value="NZ_FMUX01000003.1"/>
</dbReference>
<keyword evidence="2" id="KW-0378">Hydrolase</keyword>
<dbReference type="Pfam" id="PF01807">
    <property type="entry name" value="Zn_ribbon_DnaG"/>
    <property type="match status" value="1"/>
</dbReference>
<sequence length="797" mass="90682">MGIALDKLTEAQRADIAKSLFCVDEKASTEAELRGLCPIHEETNPSFSYNVKKDVYHCLGCQASGDLVKLYSLCRGLDAKDGFKAFLNEYGIETDRNASAGSPTPHQSKPQPKVKIRVEPEVDALDYTTMREAWAKFPPLPDSWVERLAQTRMWTREAIEALGLRMQTHRQDSKTGELVPIKNPDWRKIAFPIHEDGELVNIILYKPGATEYKMVSWAKGFGQTRLFPPAPLKEGPVLYVEGITDVVCALSMGFNPIANTTKPKRWAQAHLNQLLDRDIIVARDCDQPGMTYGDVSCQNLYTVSRSLKLINWPGFMGRRDDGQWPEKHGEDLTDFFAKHGQTPDDLQNLIDHAEPYIMKDSGEISCAREFFSYGVGDRLSFKPRLLAERILQDLSLLNDPETGLLYKWAKTHWVVFKEDHVKKRCIKLLGEESKANRVSDAALQARMLSTIPHGRAVNDQDDWVCLESSMLNLETLKTRPHHVSFYSTCCLPIDYDGHTKAQPERWFQFLEETIQTPAVIDQLQEFFGYCLTRDTRYAKALFLFGPGADGKSTVIKILRHMVGLQNCSSIGFADLEDQFLRSSLYNKLLNISTEVGAKALDSPFFKAIVTGDPITAAFKHQDAFDFTPYCKLIFAANKKPRVLDNSDGFFRRVLPIQFKRQFLGKDADTQLEEKLLEELSEIFAWSLEGLHCLRKQGGFSHSKETDDLLMEYKFSNNPILSYAEDRCDVGKTAGYTAKDVLFRDYNEWARGRNFAPMSYDNFFRELYLAIDCLAQYRAREGQKRVQCVKNISLKIIS</sequence>
<dbReference type="PANTHER" id="PTHR35372:SF2">
    <property type="entry name" value="SF3 HELICASE DOMAIN-CONTAINING PROTEIN"/>
    <property type="match status" value="1"/>
</dbReference>
<evidence type="ECO:0000313" key="5">
    <source>
        <dbReference type="EMBL" id="SCY01719.1"/>
    </source>
</evidence>
<dbReference type="SMART" id="SM00400">
    <property type="entry name" value="ZnF_CHCC"/>
    <property type="match status" value="1"/>
</dbReference>
<dbReference type="GO" id="GO:0016787">
    <property type="term" value="F:hydrolase activity"/>
    <property type="evidence" value="ECO:0007669"/>
    <property type="project" value="UniProtKB-KW"/>
</dbReference>
<proteinExistence type="predicted"/>
<dbReference type="InterPro" id="IPR036977">
    <property type="entry name" value="DNA_primase_Znf_CHC2"/>
</dbReference>
<dbReference type="GO" id="GO:0003899">
    <property type="term" value="F:DNA-directed RNA polymerase activity"/>
    <property type="evidence" value="ECO:0007669"/>
    <property type="project" value="InterPro"/>
</dbReference>
<keyword evidence="3" id="KW-0067">ATP-binding</keyword>
<evidence type="ECO:0000259" key="4">
    <source>
        <dbReference type="PROSITE" id="PS51206"/>
    </source>
</evidence>
<dbReference type="EMBL" id="FMUX01000003">
    <property type="protein sequence ID" value="SCY01719.1"/>
    <property type="molecule type" value="Genomic_DNA"/>
</dbReference>
<evidence type="ECO:0000256" key="1">
    <source>
        <dbReference type="ARBA" id="ARBA00022741"/>
    </source>
</evidence>
<dbReference type="GO" id="GO:0004386">
    <property type="term" value="F:helicase activity"/>
    <property type="evidence" value="ECO:0007669"/>
    <property type="project" value="UniProtKB-KW"/>
</dbReference>
<evidence type="ECO:0000256" key="2">
    <source>
        <dbReference type="ARBA" id="ARBA00022801"/>
    </source>
</evidence>
<dbReference type="InterPro" id="IPR014818">
    <property type="entry name" value="Phage/plasmid_primase_P4_C"/>
</dbReference>
<keyword evidence="5" id="KW-0347">Helicase</keyword>
<dbReference type="STRING" id="419481.SAMN05216233_10319"/>
<dbReference type="PROSITE" id="PS51206">
    <property type="entry name" value="SF3_HELICASE_1"/>
    <property type="match status" value="1"/>
</dbReference>
<accession>A0A1G5CGV1</accession>
<dbReference type="InterPro" id="IPR027417">
    <property type="entry name" value="P-loop_NTPase"/>
</dbReference>
<dbReference type="InterPro" id="IPR006500">
    <property type="entry name" value="Helicase_put_C_phage/plasmid"/>
</dbReference>
<dbReference type="Proteomes" id="UP000198870">
    <property type="component" value="Unassembled WGS sequence"/>
</dbReference>
<dbReference type="Gene3D" id="3.90.580.10">
    <property type="entry name" value="Zinc finger, CHC2-type domain"/>
    <property type="match status" value="1"/>
</dbReference>
<keyword evidence="6" id="KW-1185">Reference proteome</keyword>
<dbReference type="Gene3D" id="3.40.50.300">
    <property type="entry name" value="P-loop containing nucleotide triphosphate hydrolases"/>
    <property type="match status" value="1"/>
</dbReference>
<dbReference type="GO" id="GO:0005524">
    <property type="term" value="F:ATP binding"/>
    <property type="evidence" value="ECO:0007669"/>
    <property type="project" value="UniProtKB-KW"/>
</dbReference>
<dbReference type="SUPFAM" id="SSF52540">
    <property type="entry name" value="P-loop containing nucleoside triphosphate hydrolases"/>
    <property type="match status" value="1"/>
</dbReference>
<gene>
    <name evidence="5" type="ORF">SAMN05216233_10319</name>
</gene>
<reference evidence="5 6" key="1">
    <citation type="submission" date="2016-10" db="EMBL/GenBank/DDBJ databases">
        <authorList>
            <person name="de Groot N.N."/>
        </authorList>
    </citation>
    <scope>NUCLEOTIDE SEQUENCE [LARGE SCALE GENOMIC DNA]</scope>
    <source>
        <strain evidence="5 6">AA1</strain>
    </source>
</reference>
<dbReference type="GO" id="GO:0008270">
    <property type="term" value="F:zinc ion binding"/>
    <property type="evidence" value="ECO:0007669"/>
    <property type="project" value="InterPro"/>
</dbReference>
<evidence type="ECO:0000313" key="6">
    <source>
        <dbReference type="Proteomes" id="UP000198870"/>
    </source>
</evidence>
<dbReference type="InterPro" id="IPR051620">
    <property type="entry name" value="ORF904-like_C"/>
</dbReference>
<dbReference type="InterPro" id="IPR045455">
    <property type="entry name" value="NrS-1_pol-like_helicase"/>
</dbReference>
<dbReference type="PANTHER" id="PTHR35372">
    <property type="entry name" value="ATP BINDING PROTEIN-RELATED"/>
    <property type="match status" value="1"/>
</dbReference>
<dbReference type="Pfam" id="PF19263">
    <property type="entry name" value="DUF5906"/>
    <property type="match status" value="1"/>
</dbReference>
<dbReference type="GO" id="GO:0006260">
    <property type="term" value="P:DNA replication"/>
    <property type="evidence" value="ECO:0007669"/>
    <property type="project" value="InterPro"/>
</dbReference>
<feature type="domain" description="SF3 helicase" evidence="4">
    <location>
        <begin position="518"/>
        <end position="671"/>
    </location>
</feature>
<protein>
    <submittedName>
        <fullName evidence="5">Putative DNA primase/helicase</fullName>
    </submittedName>
</protein>
<dbReference type="SUPFAM" id="SSF57783">
    <property type="entry name" value="Zinc beta-ribbon"/>
    <property type="match status" value="1"/>
</dbReference>
<dbReference type="NCBIfam" id="TIGR01613">
    <property type="entry name" value="primase_Cterm"/>
    <property type="match status" value="1"/>
</dbReference>
<dbReference type="OrthoDB" id="9763644at2"/>
<name>A0A1G5CGV1_9BACT</name>
<dbReference type="AlphaFoldDB" id="A0A1G5CGV1"/>
<dbReference type="InterPro" id="IPR002694">
    <property type="entry name" value="Znf_CHC2"/>
</dbReference>
<keyword evidence="1" id="KW-0547">Nucleotide-binding</keyword>
<dbReference type="Pfam" id="PF08706">
    <property type="entry name" value="D5_N"/>
    <property type="match status" value="1"/>
</dbReference>
<dbReference type="InterPro" id="IPR014015">
    <property type="entry name" value="Helicase_SF3_DNA-vir"/>
</dbReference>
<evidence type="ECO:0000256" key="3">
    <source>
        <dbReference type="ARBA" id="ARBA00022840"/>
    </source>
</evidence>
<dbReference type="GO" id="GO:0003677">
    <property type="term" value="F:DNA binding"/>
    <property type="evidence" value="ECO:0007669"/>
    <property type="project" value="InterPro"/>
</dbReference>
<organism evidence="5 6">
    <name type="scientific">Desulfoluna spongiiphila</name>
    <dbReference type="NCBI Taxonomy" id="419481"/>
    <lineage>
        <taxon>Bacteria</taxon>
        <taxon>Pseudomonadati</taxon>
        <taxon>Thermodesulfobacteriota</taxon>
        <taxon>Desulfobacteria</taxon>
        <taxon>Desulfobacterales</taxon>
        <taxon>Desulfolunaceae</taxon>
        <taxon>Desulfoluna</taxon>
    </lineage>
</organism>